<name>A0AA88IAL2_ARTSF</name>
<proteinExistence type="predicted"/>
<evidence type="ECO:0000256" key="1">
    <source>
        <dbReference type="SAM" id="Phobius"/>
    </source>
</evidence>
<keyword evidence="1" id="KW-0812">Transmembrane</keyword>
<evidence type="ECO:0000313" key="4">
    <source>
        <dbReference type="Proteomes" id="UP001187531"/>
    </source>
</evidence>
<dbReference type="AlphaFoldDB" id="A0AA88IAL2"/>
<dbReference type="EMBL" id="JAVRJZ010000004">
    <property type="protein sequence ID" value="KAK2723564.1"/>
    <property type="molecule type" value="Genomic_DNA"/>
</dbReference>
<keyword evidence="1" id="KW-0472">Membrane</keyword>
<gene>
    <name evidence="3" type="ORF">QYM36_002043</name>
</gene>
<organism evidence="3 4">
    <name type="scientific">Artemia franciscana</name>
    <name type="common">Brine shrimp</name>
    <name type="synonym">Artemia sanfranciscana</name>
    <dbReference type="NCBI Taxonomy" id="6661"/>
    <lineage>
        <taxon>Eukaryota</taxon>
        <taxon>Metazoa</taxon>
        <taxon>Ecdysozoa</taxon>
        <taxon>Arthropoda</taxon>
        <taxon>Crustacea</taxon>
        <taxon>Branchiopoda</taxon>
        <taxon>Anostraca</taxon>
        <taxon>Artemiidae</taxon>
        <taxon>Artemia</taxon>
    </lineage>
</organism>
<feature type="signal peptide" evidence="2">
    <location>
        <begin position="1"/>
        <end position="28"/>
    </location>
</feature>
<feature type="transmembrane region" description="Helical" evidence="1">
    <location>
        <begin position="65"/>
        <end position="83"/>
    </location>
</feature>
<feature type="chain" id="PRO_5041653994" evidence="2">
    <location>
        <begin position="29"/>
        <end position="105"/>
    </location>
</feature>
<sequence>MLPYGLVVVVMMIVAGIFVAETSRTVEGIPVGIVVYKEDDFIAKEGYEACIAQQHIPREYALCEMIQYGLLMVIMWIVAEIFVTETSRTEEGIPLAIQLDDTDLS</sequence>
<accession>A0AA88IAL2</accession>
<keyword evidence="1" id="KW-1133">Transmembrane helix</keyword>
<keyword evidence="4" id="KW-1185">Reference proteome</keyword>
<reference evidence="3" key="1">
    <citation type="submission" date="2023-07" db="EMBL/GenBank/DDBJ databases">
        <title>Chromosome-level genome assembly of Artemia franciscana.</title>
        <authorList>
            <person name="Jo E."/>
        </authorList>
    </citation>
    <scope>NUCLEOTIDE SEQUENCE</scope>
    <source>
        <tissue evidence="3">Whole body</tissue>
    </source>
</reference>
<comment type="caution">
    <text evidence="3">The sequence shown here is derived from an EMBL/GenBank/DDBJ whole genome shotgun (WGS) entry which is preliminary data.</text>
</comment>
<dbReference type="Proteomes" id="UP001187531">
    <property type="component" value="Unassembled WGS sequence"/>
</dbReference>
<protein>
    <submittedName>
        <fullName evidence="3">Uncharacterized protein</fullName>
    </submittedName>
</protein>
<keyword evidence="2" id="KW-0732">Signal</keyword>
<evidence type="ECO:0000256" key="2">
    <source>
        <dbReference type="SAM" id="SignalP"/>
    </source>
</evidence>
<evidence type="ECO:0000313" key="3">
    <source>
        <dbReference type="EMBL" id="KAK2723564.1"/>
    </source>
</evidence>